<feature type="compositionally biased region" description="Basic and acidic residues" evidence="5">
    <location>
        <begin position="164"/>
        <end position="180"/>
    </location>
</feature>
<dbReference type="InterPro" id="IPR038336">
    <property type="entry name" value="NET_sf"/>
</dbReference>
<dbReference type="Pfam" id="PF17035">
    <property type="entry name" value="BET"/>
    <property type="match status" value="1"/>
</dbReference>
<evidence type="ECO:0000313" key="9">
    <source>
        <dbReference type="Proteomes" id="UP000829354"/>
    </source>
</evidence>
<dbReference type="Gene3D" id="1.20.920.10">
    <property type="entry name" value="Bromodomain-like"/>
    <property type="match status" value="2"/>
</dbReference>
<feature type="domain" description="Bromo" evidence="6">
    <location>
        <begin position="267"/>
        <end position="339"/>
    </location>
</feature>
<evidence type="ECO:0000256" key="4">
    <source>
        <dbReference type="SAM" id="Coils"/>
    </source>
</evidence>
<keyword evidence="9" id="KW-1185">Reference proteome</keyword>
<dbReference type="AlphaFoldDB" id="A0AAE9E0I0"/>
<dbReference type="Gene3D" id="1.20.1270.220">
    <property type="match status" value="1"/>
</dbReference>
<keyword evidence="4" id="KW-0175">Coiled coil</keyword>
<feature type="compositionally biased region" description="Low complexity" evidence="5">
    <location>
        <begin position="484"/>
        <end position="500"/>
    </location>
</feature>
<feature type="compositionally biased region" description="Low complexity" evidence="5">
    <location>
        <begin position="363"/>
        <end position="381"/>
    </location>
</feature>
<dbReference type="PRINTS" id="PR00503">
    <property type="entry name" value="BROMODOMAIN"/>
</dbReference>
<dbReference type="InterPro" id="IPR050935">
    <property type="entry name" value="Bromo_chromatin_reader"/>
</dbReference>
<proteinExistence type="predicted"/>
<feature type="compositionally biased region" description="Polar residues" evidence="5">
    <location>
        <begin position="818"/>
        <end position="828"/>
    </location>
</feature>
<feature type="region of interest" description="Disordered" evidence="5">
    <location>
        <begin position="477"/>
        <end position="525"/>
    </location>
</feature>
<feature type="region of interest" description="Disordered" evidence="5">
    <location>
        <begin position="142"/>
        <end position="242"/>
    </location>
</feature>
<sequence>MSDGGDQTQAQRPWASPRLQPIKGIVQPRVLPPFGKPTRHTNKLDYIMTVVLKEAAKHKHVWPFQKPVDAHTLCIPLYHERITRPMDLKTIESRLKSVYYTSAQECIDDIEQVFQNCYMFNGKEDDVTIMAQNVHEVIKKSLEQAPRDEHEMDVHWGKNKKKVGGKELGVKASAKKDARQASEAPSETGSEAPAAAGGSAATPAAKPERKVAGKKTGKRKNDSDDEEKPETHRSKREVAVVKKETTHPVLPIMKPCIKLLAEFYNKKYQEFAWVFYEPVDAATMGLHDYHNIIKHPMDMKTIKKKLEAGQYKEPAEFESDIRLMINNCLTYNPVGDPVNSFGLRFQEVFNKKWSELVDATSSSRASSVAPSAPPAVTATPKVSKKESKKESVVKEIKPEVQTPFYEQGGLAKTEDMMQINNALSMIREREEKLKAELAAAEALEQKLVALKGRREGHPNEPFPDKLITETRIMCTTPIGQGMFNSSSSGTSSANSSANRNGRVKKPNPTARQHGYDFDSDDEENKPALSYDEKRNLSHEVNRLPPQHLSTIIAIITRRDNSALNHQSIDESEIELDFESLGDMCLREMSAFMKTLGVKEEKAPELPVTQQKAPRAASDATAGPSGAKSSGGSSSKNDKKNRLAEKNFNMSESSDDETSSRKRRKKESSDSESSSSSDDDSDDEGPSIPRKSGQPPSSREWNQSAQQQPPPRMGGMGGQPPMSRPAAVPNMTSKNAPSSSYQAPPAPPPVSKPTTTPAAAAAAPSKPAKSSQPTAPSVSAGQPPKKKQATSILDTLLPDTFGSSSASQKLQVMPGGGPSSSNNAMTSPTENGTNGSGGGQVENGENEEARIHRMRMEAKRARQREDENNLTLTNQMEMMTAFEYDNTY</sequence>
<feature type="region of interest" description="Disordered" evidence="5">
    <location>
        <begin position="363"/>
        <end position="390"/>
    </location>
</feature>
<feature type="compositionally biased region" description="Polar residues" evidence="5">
    <location>
        <begin position="800"/>
        <end position="809"/>
    </location>
</feature>
<feature type="region of interest" description="Disordered" evidence="5">
    <location>
        <begin position="599"/>
        <end position="849"/>
    </location>
</feature>
<dbReference type="InterPro" id="IPR001487">
    <property type="entry name" value="Bromodomain"/>
</dbReference>
<dbReference type="PANTHER" id="PTHR22880:SF225">
    <property type="entry name" value="BROMODOMAIN-CONTAINING PROTEIN BET-1-RELATED"/>
    <property type="match status" value="1"/>
</dbReference>
<evidence type="ECO:0000313" key="8">
    <source>
        <dbReference type="EMBL" id="UMM10901.1"/>
    </source>
</evidence>
<evidence type="ECO:0000259" key="7">
    <source>
        <dbReference type="PROSITE" id="PS51525"/>
    </source>
</evidence>
<keyword evidence="2 3" id="KW-0103">Bromodomain</keyword>
<evidence type="ECO:0000256" key="1">
    <source>
        <dbReference type="ARBA" id="ARBA00022737"/>
    </source>
</evidence>
<evidence type="ECO:0000256" key="3">
    <source>
        <dbReference type="PROSITE-ProRule" id="PRU00035"/>
    </source>
</evidence>
<dbReference type="GO" id="GO:0010468">
    <property type="term" value="P:regulation of gene expression"/>
    <property type="evidence" value="ECO:0007669"/>
    <property type="project" value="UniProtKB-ARBA"/>
</dbReference>
<evidence type="ECO:0000256" key="5">
    <source>
        <dbReference type="SAM" id="MobiDB-lite"/>
    </source>
</evidence>
<feature type="compositionally biased region" description="Basic and acidic residues" evidence="5">
    <location>
        <begin position="635"/>
        <end position="644"/>
    </location>
</feature>
<feature type="domain" description="Bromo" evidence="6">
    <location>
        <begin position="56"/>
        <end position="128"/>
    </location>
</feature>
<accession>A0AAE9E0I0</accession>
<gene>
    <name evidence="8" type="ORF">L5515_000455</name>
</gene>
<keyword evidence="1" id="KW-0677">Repeat</keyword>
<name>A0AAE9E0I0_CAEBR</name>
<dbReference type="PROSITE" id="PS51525">
    <property type="entry name" value="NET"/>
    <property type="match status" value="1"/>
</dbReference>
<feature type="compositionally biased region" description="Low complexity" evidence="5">
    <location>
        <begin position="181"/>
        <end position="205"/>
    </location>
</feature>
<dbReference type="InterPro" id="IPR018359">
    <property type="entry name" value="Bromodomain_CS"/>
</dbReference>
<feature type="coiled-coil region" evidence="4">
    <location>
        <begin position="416"/>
        <end position="453"/>
    </location>
</feature>
<evidence type="ECO:0000256" key="2">
    <source>
        <dbReference type="ARBA" id="ARBA00023117"/>
    </source>
</evidence>
<dbReference type="Proteomes" id="UP000829354">
    <property type="component" value="Chromosome I"/>
</dbReference>
<dbReference type="PROSITE" id="PS50014">
    <property type="entry name" value="BROMODOMAIN_2"/>
    <property type="match status" value="2"/>
</dbReference>
<feature type="compositionally biased region" description="Basic and acidic residues" evidence="5">
    <location>
        <begin position="142"/>
        <end position="156"/>
    </location>
</feature>
<feature type="compositionally biased region" description="Low complexity" evidence="5">
    <location>
        <begin position="751"/>
        <end position="776"/>
    </location>
</feature>
<dbReference type="PANTHER" id="PTHR22880">
    <property type="entry name" value="FALZ-RELATED BROMODOMAIN-CONTAINING PROTEINS"/>
    <property type="match status" value="1"/>
</dbReference>
<dbReference type="InterPro" id="IPR027353">
    <property type="entry name" value="NET_dom"/>
</dbReference>
<dbReference type="SUPFAM" id="SSF47370">
    <property type="entry name" value="Bromodomain"/>
    <property type="match status" value="2"/>
</dbReference>
<feature type="compositionally biased region" description="Low complexity" evidence="5">
    <location>
        <begin position="622"/>
        <end position="634"/>
    </location>
</feature>
<protein>
    <recommendedName>
        <fullName evidence="10">Protein CBR-BET-2</fullName>
    </recommendedName>
</protein>
<dbReference type="EMBL" id="CP092620">
    <property type="protein sequence ID" value="UMM10901.1"/>
    <property type="molecule type" value="Genomic_DNA"/>
</dbReference>
<feature type="domain" description="NET" evidence="7">
    <location>
        <begin position="518"/>
        <end position="603"/>
    </location>
</feature>
<dbReference type="SMART" id="SM00297">
    <property type="entry name" value="BROMO"/>
    <property type="match status" value="2"/>
</dbReference>
<dbReference type="CDD" id="cd05498">
    <property type="entry name" value="Bromo_Brdt_II_like"/>
    <property type="match status" value="1"/>
</dbReference>
<dbReference type="PROSITE" id="PS00633">
    <property type="entry name" value="BROMODOMAIN_1"/>
    <property type="match status" value="1"/>
</dbReference>
<dbReference type="FunFam" id="1.20.920.10:FF:000002">
    <property type="entry name" value="Bromodomain-containing protein 4"/>
    <property type="match status" value="1"/>
</dbReference>
<dbReference type="InterPro" id="IPR043509">
    <property type="entry name" value="Bromo_Brdt_II"/>
</dbReference>
<organism evidence="8 9">
    <name type="scientific">Caenorhabditis briggsae</name>
    <dbReference type="NCBI Taxonomy" id="6238"/>
    <lineage>
        <taxon>Eukaryota</taxon>
        <taxon>Metazoa</taxon>
        <taxon>Ecdysozoa</taxon>
        <taxon>Nematoda</taxon>
        <taxon>Chromadorea</taxon>
        <taxon>Rhabditida</taxon>
        <taxon>Rhabditina</taxon>
        <taxon>Rhabditomorpha</taxon>
        <taxon>Rhabditoidea</taxon>
        <taxon>Rhabditidae</taxon>
        <taxon>Peloderinae</taxon>
        <taxon>Caenorhabditis</taxon>
    </lineage>
</organism>
<reference evidence="8 9" key="1">
    <citation type="submission" date="2022-04" db="EMBL/GenBank/DDBJ databases">
        <title>Chromosome-level reference genomes for two strains of Caenorhabditis briggsae: an improved platform for comparative genomics.</title>
        <authorList>
            <person name="Stevens L."/>
            <person name="Andersen E."/>
        </authorList>
    </citation>
    <scope>NUCLEOTIDE SEQUENCE [LARGE SCALE GENOMIC DNA]</scope>
    <source>
        <strain evidence="8">VX34</strain>
        <tissue evidence="8">Whole-organism</tissue>
    </source>
</reference>
<dbReference type="Pfam" id="PF00439">
    <property type="entry name" value="Bromodomain"/>
    <property type="match status" value="2"/>
</dbReference>
<feature type="compositionally biased region" description="Polar residues" evidence="5">
    <location>
        <begin position="693"/>
        <end position="704"/>
    </location>
</feature>
<feature type="compositionally biased region" description="Basic and acidic residues" evidence="5">
    <location>
        <begin position="229"/>
        <end position="242"/>
    </location>
</feature>
<dbReference type="InterPro" id="IPR036427">
    <property type="entry name" value="Bromodomain-like_sf"/>
</dbReference>
<evidence type="ECO:0008006" key="10">
    <source>
        <dbReference type="Google" id="ProtNLM"/>
    </source>
</evidence>
<evidence type="ECO:0000259" key="6">
    <source>
        <dbReference type="PROSITE" id="PS50014"/>
    </source>
</evidence>